<dbReference type="RefSeq" id="WP_377467505.1">
    <property type="nucleotide sequence ID" value="NZ_JBHLWN010000002.1"/>
</dbReference>
<dbReference type="EMBL" id="JBHLWN010000002">
    <property type="protein sequence ID" value="MFC0210922.1"/>
    <property type="molecule type" value="Genomic_DNA"/>
</dbReference>
<keyword evidence="2" id="KW-1185">Reference proteome</keyword>
<protein>
    <submittedName>
        <fullName evidence="1">DUF2277 domain-containing protein</fullName>
    </submittedName>
</protein>
<evidence type="ECO:0000313" key="2">
    <source>
        <dbReference type="Proteomes" id="UP001589776"/>
    </source>
</evidence>
<gene>
    <name evidence="1" type="ORF">ACFFK0_00405</name>
</gene>
<sequence>MCRNIKPLFNFEPPVTDDEIYAASLQFIRKISGFQKPSKANEQAFNQAVEEVAAAAKTLMNSLVTQAPPRNREEEIELARLRNLKRFGPNNSQLSASE</sequence>
<accession>A0ABV6DE47</accession>
<evidence type="ECO:0000313" key="1">
    <source>
        <dbReference type="EMBL" id="MFC0210922.1"/>
    </source>
</evidence>
<dbReference type="Pfam" id="PF10041">
    <property type="entry name" value="DUF2277"/>
    <property type="match status" value="1"/>
</dbReference>
<dbReference type="Proteomes" id="UP001589776">
    <property type="component" value="Unassembled WGS sequence"/>
</dbReference>
<name>A0ABV6DE47_9BACL</name>
<proteinExistence type="predicted"/>
<organism evidence="1 2">
    <name type="scientific">Paenibacillus chartarius</name>
    <dbReference type="NCBI Taxonomy" id="747481"/>
    <lineage>
        <taxon>Bacteria</taxon>
        <taxon>Bacillati</taxon>
        <taxon>Bacillota</taxon>
        <taxon>Bacilli</taxon>
        <taxon>Bacillales</taxon>
        <taxon>Paenibacillaceae</taxon>
        <taxon>Paenibacillus</taxon>
    </lineage>
</organism>
<reference evidence="1 2" key="1">
    <citation type="submission" date="2024-09" db="EMBL/GenBank/DDBJ databases">
        <authorList>
            <person name="Sun Q."/>
            <person name="Mori K."/>
        </authorList>
    </citation>
    <scope>NUCLEOTIDE SEQUENCE [LARGE SCALE GENOMIC DNA]</scope>
    <source>
        <strain evidence="1 2">CCM 7759</strain>
    </source>
</reference>
<comment type="caution">
    <text evidence="1">The sequence shown here is derived from an EMBL/GenBank/DDBJ whole genome shotgun (WGS) entry which is preliminary data.</text>
</comment>
<dbReference type="InterPro" id="IPR018735">
    <property type="entry name" value="DUF2277"/>
</dbReference>